<dbReference type="AlphaFoldDB" id="A0A2N9GY76"/>
<keyword evidence="2" id="KW-0812">Transmembrane</keyword>
<evidence type="ECO:0000256" key="1">
    <source>
        <dbReference type="SAM" id="MobiDB-lite"/>
    </source>
</evidence>
<keyword evidence="2" id="KW-0472">Membrane</keyword>
<evidence type="ECO:0000313" key="3">
    <source>
        <dbReference type="EMBL" id="SPD04473.1"/>
    </source>
</evidence>
<organism evidence="3">
    <name type="scientific">Fagus sylvatica</name>
    <name type="common">Beechnut</name>
    <dbReference type="NCBI Taxonomy" id="28930"/>
    <lineage>
        <taxon>Eukaryota</taxon>
        <taxon>Viridiplantae</taxon>
        <taxon>Streptophyta</taxon>
        <taxon>Embryophyta</taxon>
        <taxon>Tracheophyta</taxon>
        <taxon>Spermatophyta</taxon>
        <taxon>Magnoliopsida</taxon>
        <taxon>eudicotyledons</taxon>
        <taxon>Gunneridae</taxon>
        <taxon>Pentapetalae</taxon>
        <taxon>rosids</taxon>
        <taxon>fabids</taxon>
        <taxon>Fagales</taxon>
        <taxon>Fagaceae</taxon>
        <taxon>Fagus</taxon>
    </lineage>
</organism>
<sequence length="218" mass="24363">MRSLGLQEATLIITKVPELGFLTAVTSKRRGLGGYGVVDAGVFFGLGGYGVVVDLSSKRRGLRFVVDAGVFFFFSQQPPPETTRRDPRLQNFFFLFSAAPPETTSHHQERPTDLFSDLDPPRPATTKERPTAWLSSQICNHRGHAVKHGPPRREARTTTPRSTNHLAVPIPTVWRWWSLPISTVVFVLTSDDAHRLSHNVNGSRKVILWRQLVGNSLD</sequence>
<proteinExistence type="predicted"/>
<accession>A0A2N9GY76</accession>
<name>A0A2N9GY76_FAGSY</name>
<dbReference type="EMBL" id="OIVN01002536">
    <property type="protein sequence ID" value="SPD04473.1"/>
    <property type="molecule type" value="Genomic_DNA"/>
</dbReference>
<reference evidence="3" key="1">
    <citation type="submission" date="2018-02" db="EMBL/GenBank/DDBJ databases">
        <authorList>
            <person name="Cohen D.B."/>
            <person name="Kent A.D."/>
        </authorList>
    </citation>
    <scope>NUCLEOTIDE SEQUENCE</scope>
</reference>
<evidence type="ECO:0000256" key="2">
    <source>
        <dbReference type="SAM" id="Phobius"/>
    </source>
</evidence>
<keyword evidence="2" id="KW-1133">Transmembrane helix</keyword>
<protein>
    <submittedName>
        <fullName evidence="3">Uncharacterized protein</fullName>
    </submittedName>
</protein>
<gene>
    <name evidence="3" type="ORF">FSB_LOCUS32355</name>
</gene>
<feature type="transmembrane region" description="Helical" evidence="2">
    <location>
        <begin position="32"/>
        <end position="53"/>
    </location>
</feature>
<feature type="region of interest" description="Disordered" evidence="1">
    <location>
        <begin position="102"/>
        <end position="130"/>
    </location>
</feature>